<accession>A0ABN2RXA3</accession>
<protein>
    <recommendedName>
        <fullName evidence="4">Type 4 fimbrial biogenesis protein PilX N-terminal domain-containing protein</fullName>
    </recommendedName>
</protein>
<keyword evidence="1" id="KW-0472">Membrane</keyword>
<dbReference type="EMBL" id="BAAAPB010000008">
    <property type="protein sequence ID" value="GAA1976626.1"/>
    <property type="molecule type" value="Genomic_DNA"/>
</dbReference>
<feature type="transmembrane region" description="Helical" evidence="1">
    <location>
        <begin position="12"/>
        <end position="32"/>
    </location>
</feature>
<sequence>MTARGIRRDDGAILVLAMIVVTTVTLVVGAVLTHGNGSLRATVALRQVAGTTYAADGAAQVAINDLRTGFNTGDAEPANWVFTNATGTGCFGYNADGSTVDGIALPAFYPPAKASGQGPTSAYVSCAAEDDTGEQGTAVPINSANKPGNAILTLGTGGETGFTFKTNGSSGAFRVRGGIWSDSDIVRDNNGVLQSSESIRAHTGCTPVAAMSAPVVDCSAATVPDPNYRSDLDIAATGIPALQTPPASCSSGSVTLQPGYYDDVTKLNALTPNGGSNCFIKLAPGTFYFDFHNNSADALQDDDIAGNVGDVWNVNSGTIVGGTLTSDTTIPGRCVNPIDDVSATGVQLLFGGDSRIVVDKGAAMEVCASYHADRPPIAIYGQKTGTATQTVLSGGSALTTSGTPTVTASTFTGATSANLQSADGNQATNANLAAWVRDGTGANSALPGSITMTGFAPTTALPKGTVVTGARLKITHRSTGAANVVTLTPNVGAGLSAYTLPARTTLGTEDIDLTARTGWGAFQRSVHDNGFTGAMLKFDASLRRNETSQLDAARLELTYYVPALRGETTAAVPGNTVATVGGSPVVKALGNNTLVYIQGTTYAPLASLDLSLNNIAESVFRFGVIARSLSIFETASFSYPGAVIELPDNSPGWGFNGTLVQLKVYLCPNSATCSAATGMLSLTSRVQVWDPTGTPVPNQRQIGVLSWSHRR</sequence>
<comment type="caution">
    <text evidence="2">The sequence shown here is derived from an EMBL/GenBank/DDBJ whole genome shotgun (WGS) entry which is preliminary data.</text>
</comment>
<keyword evidence="3" id="KW-1185">Reference proteome</keyword>
<dbReference type="RefSeq" id="WP_344048385.1">
    <property type="nucleotide sequence ID" value="NZ_BAAAPB010000008.1"/>
</dbReference>
<name>A0ABN2RXA3_9ACTN</name>
<proteinExistence type="predicted"/>
<gene>
    <name evidence="2" type="ORF">GCM10009798_42280</name>
</gene>
<evidence type="ECO:0000256" key="1">
    <source>
        <dbReference type="SAM" id="Phobius"/>
    </source>
</evidence>
<keyword evidence="1" id="KW-1133">Transmembrane helix</keyword>
<reference evidence="2 3" key="1">
    <citation type="journal article" date="2019" name="Int. J. Syst. Evol. Microbiol.">
        <title>The Global Catalogue of Microorganisms (GCM) 10K type strain sequencing project: providing services to taxonomists for standard genome sequencing and annotation.</title>
        <authorList>
            <consortium name="The Broad Institute Genomics Platform"/>
            <consortium name="The Broad Institute Genome Sequencing Center for Infectious Disease"/>
            <person name="Wu L."/>
            <person name="Ma J."/>
        </authorList>
    </citation>
    <scope>NUCLEOTIDE SEQUENCE [LARGE SCALE GENOMIC DNA]</scope>
    <source>
        <strain evidence="2 3">JCM 15309</strain>
    </source>
</reference>
<keyword evidence="1" id="KW-0812">Transmembrane</keyword>
<organism evidence="2 3">
    <name type="scientific">Nocardioides panacihumi</name>
    <dbReference type="NCBI Taxonomy" id="400774"/>
    <lineage>
        <taxon>Bacteria</taxon>
        <taxon>Bacillati</taxon>
        <taxon>Actinomycetota</taxon>
        <taxon>Actinomycetes</taxon>
        <taxon>Propionibacteriales</taxon>
        <taxon>Nocardioidaceae</taxon>
        <taxon>Nocardioides</taxon>
    </lineage>
</organism>
<dbReference type="Proteomes" id="UP001500571">
    <property type="component" value="Unassembled WGS sequence"/>
</dbReference>
<evidence type="ECO:0000313" key="3">
    <source>
        <dbReference type="Proteomes" id="UP001500571"/>
    </source>
</evidence>
<evidence type="ECO:0000313" key="2">
    <source>
        <dbReference type="EMBL" id="GAA1976626.1"/>
    </source>
</evidence>
<evidence type="ECO:0008006" key="4">
    <source>
        <dbReference type="Google" id="ProtNLM"/>
    </source>
</evidence>